<dbReference type="InterPro" id="IPR012338">
    <property type="entry name" value="Beta-lactam/transpept-like"/>
</dbReference>
<keyword evidence="1" id="KW-0732">Signal</keyword>
<dbReference type="Proteomes" id="UP000694865">
    <property type="component" value="Unplaced"/>
</dbReference>
<evidence type="ECO:0000313" key="3">
    <source>
        <dbReference type="Proteomes" id="UP000694865"/>
    </source>
</evidence>
<keyword evidence="3" id="KW-1185">Reference proteome</keyword>
<dbReference type="Gene3D" id="3.40.710.10">
    <property type="entry name" value="DD-peptidase/beta-lactamase superfamily"/>
    <property type="match status" value="1"/>
</dbReference>
<dbReference type="Pfam" id="PF00144">
    <property type="entry name" value="Beta-lactamase"/>
    <property type="match status" value="1"/>
</dbReference>
<dbReference type="PANTHER" id="PTHR46825:SF15">
    <property type="entry name" value="BETA-LACTAMASE-RELATED DOMAIN-CONTAINING PROTEIN"/>
    <property type="match status" value="1"/>
</dbReference>
<dbReference type="RefSeq" id="XP_002739582.1">
    <property type="nucleotide sequence ID" value="XM_002739536.1"/>
</dbReference>
<dbReference type="InterPro" id="IPR001466">
    <property type="entry name" value="Beta-lactam-related"/>
</dbReference>
<gene>
    <name evidence="4" type="primary">LOC100371892</name>
</gene>
<sequence>MSSVGIIALLYCLLSSTFCQPLTKQTVESLNEFIKTTMNCKNVTGLTVSLVRGDDTVFAEGFGSVRLDGLDAVTNTTLFNIGSVSKTFTSTVAADAIGRKLSTWDTPFRSILGDSFWMQGLFRTELVNLRDVLAHKSGIANYWGVSTAALGLNREELVRRMRFFEDSREFRSRWLYSNYMYTLAGYVTEVLTGESWETSVNKLFDSLGMVSSRVSADMSSSDWSKTCYSRIDSLGDWIEVDEAAQVRILDEIAPAAGIFSNAVDMAEFMKFHLRYGKNKDGDQIVDEGALRDTYTPTFTQSSTCCLYKPTYPIDDTRTMYGMGWYKGSYRGYEKNYHTGSYSAYYCRISLFHSMNAGVFVCVNSPGDDRGYDTVHEVSMQAYDYLLGYEPWLNTSTGCTFPSPWTDASYAPMPPMTNSPHPLLRPFDDYVGQYGHYAFGNFTVLYDEMNNQLRYEFGFQLQGTLSASEDSDLTLYMRVDDPVAYREYFYSTSFPYGWPVYFKADDNNNIINVSVPYLENDWPFMFMRDIKMSDAPMSPPIHDNCEVNNAGRIELFSVAFVYFHVVFMGEWRTLSLA</sequence>
<proteinExistence type="predicted"/>
<protein>
    <submittedName>
        <fullName evidence="4">Uncharacterized protein LOC100371892</fullName>
    </submittedName>
</protein>
<dbReference type="InterPro" id="IPR050491">
    <property type="entry name" value="AmpC-like"/>
</dbReference>
<evidence type="ECO:0000256" key="1">
    <source>
        <dbReference type="SAM" id="SignalP"/>
    </source>
</evidence>
<name>A0ABM0GXK5_SACKO</name>
<evidence type="ECO:0000259" key="2">
    <source>
        <dbReference type="Pfam" id="PF00144"/>
    </source>
</evidence>
<feature type="chain" id="PRO_5047515626" evidence="1">
    <location>
        <begin position="20"/>
        <end position="576"/>
    </location>
</feature>
<dbReference type="GeneID" id="100371892"/>
<dbReference type="PANTHER" id="PTHR46825">
    <property type="entry name" value="D-ALANYL-D-ALANINE-CARBOXYPEPTIDASE/ENDOPEPTIDASE AMPH"/>
    <property type="match status" value="1"/>
</dbReference>
<evidence type="ECO:0000313" key="4">
    <source>
        <dbReference type="RefSeq" id="XP_002739582.1"/>
    </source>
</evidence>
<feature type="signal peptide" evidence="1">
    <location>
        <begin position="1"/>
        <end position="19"/>
    </location>
</feature>
<accession>A0ABM0GXK5</accession>
<dbReference type="SUPFAM" id="SSF56601">
    <property type="entry name" value="beta-lactamase/transpeptidase-like"/>
    <property type="match status" value="1"/>
</dbReference>
<organism evidence="3 4">
    <name type="scientific">Saccoglossus kowalevskii</name>
    <name type="common">Acorn worm</name>
    <dbReference type="NCBI Taxonomy" id="10224"/>
    <lineage>
        <taxon>Eukaryota</taxon>
        <taxon>Metazoa</taxon>
        <taxon>Hemichordata</taxon>
        <taxon>Enteropneusta</taxon>
        <taxon>Harrimaniidae</taxon>
        <taxon>Saccoglossus</taxon>
    </lineage>
</organism>
<reference evidence="4" key="1">
    <citation type="submission" date="2025-08" db="UniProtKB">
        <authorList>
            <consortium name="RefSeq"/>
        </authorList>
    </citation>
    <scope>IDENTIFICATION</scope>
    <source>
        <tissue evidence="4">Testes</tissue>
    </source>
</reference>
<feature type="domain" description="Beta-lactamase-related" evidence="2">
    <location>
        <begin position="31"/>
        <end position="366"/>
    </location>
</feature>